<dbReference type="GO" id="GO:0008270">
    <property type="term" value="F:zinc ion binding"/>
    <property type="evidence" value="ECO:0007669"/>
    <property type="project" value="UniProtKB-KW"/>
</dbReference>
<dbReference type="SUPFAM" id="SSF57845">
    <property type="entry name" value="B-box zinc-binding domain"/>
    <property type="match status" value="1"/>
</dbReference>
<evidence type="ECO:0000313" key="5">
    <source>
        <dbReference type="RefSeq" id="XP_022290358.1"/>
    </source>
</evidence>
<sequence>MDPTRISTHVTVRHCSLCQRDTKYYCYGCQQDLCLQCKKITRHRSQYKIPRSNKLRRENKKPTKKVKRNSARFLDPKQVKRFRCGDSKQVISARSLDPDNHEPCLIPLTEHIPHKFFLPVSLSSLERKEIQRRQYCGRRYHLRGETIYYRSVLLEGRRYDRETGHKTVTIRGQSKAVMRGQGLKDLIDDVLAGDLADRCIIQKTRMTRHMTKLLRYYHRYEQLSETMETRPFKFLRIMTQKHRDMLVSDVICYAVVATSGKGIHRFSYTGPPSSASRLKPDGICTDVMSHILVCDGRTTTVQMLDSSCLFSSPDKHQELTIDRGA</sequence>
<feature type="domain" description="B box-type" evidence="3">
    <location>
        <begin position="10"/>
        <end position="51"/>
    </location>
</feature>
<keyword evidence="1" id="KW-0862">Zinc</keyword>
<dbReference type="KEGG" id="cvn:111101995"/>
<dbReference type="PROSITE" id="PS50119">
    <property type="entry name" value="ZF_BBOX"/>
    <property type="match status" value="1"/>
</dbReference>
<keyword evidence="1" id="KW-0479">Metal-binding</keyword>
<evidence type="ECO:0000313" key="4">
    <source>
        <dbReference type="Proteomes" id="UP000694844"/>
    </source>
</evidence>
<dbReference type="GeneID" id="111101995"/>
<dbReference type="RefSeq" id="XP_022290358.1">
    <property type="nucleotide sequence ID" value="XM_022434650.1"/>
</dbReference>
<name>A0A8B8AII4_CRAVI</name>
<keyword evidence="4" id="KW-1185">Reference proteome</keyword>
<evidence type="ECO:0000256" key="1">
    <source>
        <dbReference type="PROSITE-ProRule" id="PRU00024"/>
    </source>
</evidence>
<evidence type="ECO:0000256" key="2">
    <source>
        <dbReference type="SAM" id="MobiDB-lite"/>
    </source>
</evidence>
<organism evidence="4 5">
    <name type="scientific">Crassostrea virginica</name>
    <name type="common">Eastern oyster</name>
    <dbReference type="NCBI Taxonomy" id="6565"/>
    <lineage>
        <taxon>Eukaryota</taxon>
        <taxon>Metazoa</taxon>
        <taxon>Spiralia</taxon>
        <taxon>Lophotrochozoa</taxon>
        <taxon>Mollusca</taxon>
        <taxon>Bivalvia</taxon>
        <taxon>Autobranchia</taxon>
        <taxon>Pteriomorphia</taxon>
        <taxon>Ostreida</taxon>
        <taxon>Ostreoidea</taxon>
        <taxon>Ostreidae</taxon>
        <taxon>Crassostrea</taxon>
    </lineage>
</organism>
<evidence type="ECO:0000259" key="3">
    <source>
        <dbReference type="PROSITE" id="PS50119"/>
    </source>
</evidence>
<keyword evidence="1" id="KW-0863">Zinc-finger</keyword>
<accession>A0A8B8AII4</accession>
<protein>
    <submittedName>
        <fullName evidence="5">Uncharacterized protein LOC111101995</fullName>
    </submittedName>
</protein>
<proteinExistence type="predicted"/>
<dbReference type="InterPro" id="IPR000315">
    <property type="entry name" value="Znf_B-box"/>
</dbReference>
<dbReference type="AlphaFoldDB" id="A0A8B8AII4"/>
<gene>
    <name evidence="5" type="primary">LOC111101995</name>
</gene>
<dbReference type="Proteomes" id="UP000694844">
    <property type="component" value="Chromosome 6"/>
</dbReference>
<feature type="region of interest" description="Disordered" evidence="2">
    <location>
        <begin position="48"/>
        <end position="67"/>
    </location>
</feature>
<reference evidence="5" key="1">
    <citation type="submission" date="2025-08" db="UniProtKB">
        <authorList>
            <consortium name="RefSeq"/>
        </authorList>
    </citation>
    <scope>IDENTIFICATION</scope>
    <source>
        <tissue evidence="5">Whole sample</tissue>
    </source>
</reference>